<dbReference type="SUPFAM" id="SSF54211">
    <property type="entry name" value="Ribosomal protein S5 domain 2-like"/>
    <property type="match status" value="1"/>
</dbReference>
<dbReference type="UniPathway" id="UPA00056">
    <property type="reaction ID" value="UER00094"/>
</dbReference>
<dbReference type="InterPro" id="IPR013750">
    <property type="entry name" value="GHMP_kinase_C_dom"/>
</dbReference>
<feature type="active site" evidence="10">
    <location>
        <position position="138"/>
    </location>
</feature>
<dbReference type="HAMAP" id="MF_00061">
    <property type="entry name" value="IspE"/>
    <property type="match status" value="1"/>
</dbReference>
<keyword evidence="8 10" id="KW-0414">Isoprene biosynthesis</keyword>
<organism evidence="13 14">
    <name type="scientific">Gulbenkiania indica</name>
    <dbReference type="NCBI Taxonomy" id="375574"/>
    <lineage>
        <taxon>Bacteria</taxon>
        <taxon>Pseudomonadati</taxon>
        <taxon>Pseudomonadota</taxon>
        <taxon>Betaproteobacteria</taxon>
        <taxon>Neisseriales</taxon>
        <taxon>Chromobacteriaceae</taxon>
        <taxon>Gulbenkiania</taxon>
    </lineage>
</organism>
<evidence type="ECO:0000256" key="3">
    <source>
        <dbReference type="ARBA" id="ARBA00017473"/>
    </source>
</evidence>
<dbReference type="STRING" id="375574.GCA_001418035_00410"/>
<dbReference type="AlphaFoldDB" id="A0A0K6GT07"/>
<keyword evidence="4 10" id="KW-0808">Transferase</keyword>
<keyword evidence="14" id="KW-1185">Reference proteome</keyword>
<feature type="binding site" evidence="10">
    <location>
        <begin position="96"/>
        <end position="106"/>
    </location>
    <ligand>
        <name>ATP</name>
        <dbReference type="ChEBI" id="CHEBI:30616"/>
    </ligand>
</feature>
<evidence type="ECO:0000256" key="10">
    <source>
        <dbReference type="HAMAP-Rule" id="MF_00061"/>
    </source>
</evidence>
<dbReference type="InterPro" id="IPR006204">
    <property type="entry name" value="GHMP_kinase_N_dom"/>
</dbReference>
<dbReference type="PIRSF" id="PIRSF010376">
    <property type="entry name" value="IspE"/>
    <property type="match status" value="1"/>
</dbReference>
<feature type="domain" description="GHMP kinase N-terminal" evidence="11">
    <location>
        <begin position="69"/>
        <end position="146"/>
    </location>
</feature>
<dbReference type="GO" id="GO:0016114">
    <property type="term" value="P:terpenoid biosynthetic process"/>
    <property type="evidence" value="ECO:0007669"/>
    <property type="project" value="UniProtKB-UniRule"/>
</dbReference>
<evidence type="ECO:0000256" key="4">
    <source>
        <dbReference type="ARBA" id="ARBA00022679"/>
    </source>
</evidence>
<keyword evidence="6 10" id="KW-0418">Kinase</keyword>
<evidence type="ECO:0000313" key="13">
    <source>
        <dbReference type="EMBL" id="CUA81767.1"/>
    </source>
</evidence>
<comment type="pathway">
    <text evidence="10">Isoprenoid biosynthesis; isopentenyl diphosphate biosynthesis via DXP pathway; isopentenyl diphosphate from 1-deoxy-D-xylulose 5-phosphate: step 3/6.</text>
</comment>
<evidence type="ECO:0000259" key="11">
    <source>
        <dbReference type="Pfam" id="PF00288"/>
    </source>
</evidence>
<dbReference type="OrthoDB" id="9809438at2"/>
<evidence type="ECO:0000313" key="14">
    <source>
        <dbReference type="Proteomes" id="UP000243535"/>
    </source>
</evidence>
<dbReference type="InterPro" id="IPR004424">
    <property type="entry name" value="IspE"/>
</dbReference>
<dbReference type="Pfam" id="PF08544">
    <property type="entry name" value="GHMP_kinases_C"/>
    <property type="match status" value="1"/>
</dbReference>
<dbReference type="EC" id="2.7.1.148" evidence="2 10"/>
<protein>
    <recommendedName>
        <fullName evidence="3 10">4-diphosphocytidyl-2-C-methyl-D-erythritol kinase</fullName>
        <shortName evidence="10">CMK</shortName>
        <ecNumber evidence="2 10">2.7.1.148</ecNumber>
    </recommendedName>
    <alternativeName>
        <fullName evidence="9 10">4-(cytidine-5'-diphospho)-2-C-methyl-D-erythritol kinase</fullName>
    </alternativeName>
</protein>
<dbReference type="PANTHER" id="PTHR43527">
    <property type="entry name" value="4-DIPHOSPHOCYTIDYL-2-C-METHYL-D-ERYTHRITOL KINASE, CHLOROPLASTIC"/>
    <property type="match status" value="1"/>
</dbReference>
<evidence type="ECO:0000256" key="1">
    <source>
        <dbReference type="ARBA" id="ARBA00009684"/>
    </source>
</evidence>
<gene>
    <name evidence="10" type="primary">ispE</name>
    <name evidence="13" type="ORF">Ga0061063_0612</name>
</gene>
<reference evidence="14" key="1">
    <citation type="submission" date="2015-08" db="EMBL/GenBank/DDBJ databases">
        <authorList>
            <person name="Varghese N."/>
        </authorList>
    </citation>
    <scope>NUCLEOTIDE SEQUENCE [LARGE SCALE GENOMIC DNA]</scope>
    <source>
        <strain evidence="14">DSM 17901</strain>
    </source>
</reference>
<evidence type="ECO:0000256" key="2">
    <source>
        <dbReference type="ARBA" id="ARBA00012052"/>
    </source>
</evidence>
<evidence type="ECO:0000256" key="5">
    <source>
        <dbReference type="ARBA" id="ARBA00022741"/>
    </source>
</evidence>
<dbReference type="Gene3D" id="3.30.230.10">
    <property type="match status" value="1"/>
</dbReference>
<evidence type="ECO:0000259" key="12">
    <source>
        <dbReference type="Pfam" id="PF08544"/>
    </source>
</evidence>
<evidence type="ECO:0000256" key="9">
    <source>
        <dbReference type="ARBA" id="ARBA00032554"/>
    </source>
</evidence>
<dbReference type="PANTHER" id="PTHR43527:SF2">
    <property type="entry name" value="4-DIPHOSPHOCYTIDYL-2-C-METHYL-D-ERYTHRITOL KINASE, CHLOROPLASTIC"/>
    <property type="match status" value="1"/>
</dbReference>
<dbReference type="GO" id="GO:0019288">
    <property type="term" value="P:isopentenyl diphosphate biosynthetic process, methylerythritol 4-phosphate pathway"/>
    <property type="evidence" value="ECO:0007669"/>
    <property type="project" value="UniProtKB-UniRule"/>
</dbReference>
<feature type="domain" description="GHMP kinase C-terminal" evidence="12">
    <location>
        <begin position="197"/>
        <end position="267"/>
    </location>
</feature>
<dbReference type="EMBL" id="CYHA01000001">
    <property type="protein sequence ID" value="CUA81767.1"/>
    <property type="molecule type" value="Genomic_DNA"/>
</dbReference>
<keyword evidence="7 10" id="KW-0067">ATP-binding</keyword>
<dbReference type="Pfam" id="PF00288">
    <property type="entry name" value="GHMP_kinases_N"/>
    <property type="match status" value="1"/>
</dbReference>
<feature type="active site" evidence="10">
    <location>
        <position position="13"/>
    </location>
</feature>
<dbReference type="InterPro" id="IPR036554">
    <property type="entry name" value="GHMP_kinase_C_sf"/>
</dbReference>
<keyword evidence="5 10" id="KW-0547">Nucleotide-binding</keyword>
<dbReference type="InterPro" id="IPR020568">
    <property type="entry name" value="Ribosomal_Su5_D2-typ_SF"/>
</dbReference>
<dbReference type="InterPro" id="IPR014721">
    <property type="entry name" value="Ribsml_uS5_D2-typ_fold_subgr"/>
</dbReference>
<dbReference type="SUPFAM" id="SSF55060">
    <property type="entry name" value="GHMP Kinase, C-terminal domain"/>
    <property type="match status" value="1"/>
</dbReference>
<dbReference type="GO" id="GO:0050515">
    <property type="term" value="F:4-(cytidine 5'-diphospho)-2-C-methyl-D-erythritol kinase activity"/>
    <property type="evidence" value="ECO:0007669"/>
    <property type="project" value="UniProtKB-UniRule"/>
</dbReference>
<dbReference type="Gene3D" id="3.30.70.890">
    <property type="entry name" value="GHMP kinase, C-terminal domain"/>
    <property type="match status" value="1"/>
</dbReference>
<dbReference type="Proteomes" id="UP000243535">
    <property type="component" value="Unassembled WGS sequence"/>
</dbReference>
<dbReference type="NCBIfam" id="TIGR00154">
    <property type="entry name" value="ispE"/>
    <property type="match status" value="1"/>
</dbReference>
<comment type="similarity">
    <text evidence="1 10">Belongs to the GHMP kinase family. IspE subfamily.</text>
</comment>
<evidence type="ECO:0000256" key="8">
    <source>
        <dbReference type="ARBA" id="ARBA00023229"/>
    </source>
</evidence>
<evidence type="ECO:0000256" key="7">
    <source>
        <dbReference type="ARBA" id="ARBA00022840"/>
    </source>
</evidence>
<accession>A0A0K6GT07</accession>
<evidence type="ECO:0000256" key="6">
    <source>
        <dbReference type="ARBA" id="ARBA00022777"/>
    </source>
</evidence>
<proteinExistence type="inferred from homology"/>
<name>A0A0K6GT07_9NEIS</name>
<comment type="catalytic activity">
    <reaction evidence="10">
        <text>4-CDP-2-C-methyl-D-erythritol + ATP = 4-CDP-2-C-methyl-D-erythritol 2-phosphate + ADP + H(+)</text>
        <dbReference type="Rhea" id="RHEA:18437"/>
        <dbReference type="ChEBI" id="CHEBI:15378"/>
        <dbReference type="ChEBI" id="CHEBI:30616"/>
        <dbReference type="ChEBI" id="CHEBI:57823"/>
        <dbReference type="ChEBI" id="CHEBI:57919"/>
        <dbReference type="ChEBI" id="CHEBI:456216"/>
        <dbReference type="EC" id="2.7.1.148"/>
    </reaction>
</comment>
<sequence length="283" mass="30684">MSRNFLAFPAPAKLNLYLHIVGRRPDGYHLLDSHFRLIDLADTVEVAVRDDGHIELEAPTPGVAPEDDLVVRAARCLQAATGTRLGASLRLTKRIPMGAGLGGGSSDAATVLMALNRLWETGLDRRALMELAVGLGADVPFFIFGRSARATGIGEILGDLPAPAAWYVVLRPPVHVPTVDAFKFFSRKGLTRESGVDIMQTLETTQRSRNDLQDAVCEMFPVVAEALKSLKNYGAPLMTGSGSCVFLACETQDQSNRILTALSDKWDGFVARGLNVHPLYDRV</sequence>
<dbReference type="RefSeq" id="WP_055433250.1">
    <property type="nucleotide sequence ID" value="NZ_CYHA01000001.1"/>
</dbReference>
<comment type="function">
    <text evidence="10">Catalyzes the phosphorylation of the position 2 hydroxy group of 4-diphosphocytidyl-2C-methyl-D-erythritol.</text>
</comment>
<dbReference type="GO" id="GO:0005524">
    <property type="term" value="F:ATP binding"/>
    <property type="evidence" value="ECO:0007669"/>
    <property type="project" value="UniProtKB-UniRule"/>
</dbReference>